<sequence length="127" mass="14617">MSRKKPNPADSLSRFMIGIYDYYVNRGMPQNTAKVKMLKDTLEECLKLLKTEKEIPDQMLILLVQSMSKALNSRGAEITKKIKDLPENDISGDMLLILRQIKQLHDETQLFIENYSGWSDTHGKSKD</sequence>
<protein>
    <submittedName>
        <fullName evidence="1">Uncharacterized protein</fullName>
    </submittedName>
</protein>
<dbReference type="Proteomes" id="UP000665181">
    <property type="component" value="Unassembled WGS sequence"/>
</dbReference>
<name>A0A8I1WEG2_BACIU</name>
<comment type="caution">
    <text evidence="1">The sequence shown here is derived from an EMBL/GenBank/DDBJ whole genome shotgun (WGS) entry which is preliminary data.</text>
</comment>
<dbReference type="AlphaFoldDB" id="A0A8I1WEG2"/>
<dbReference type="EMBL" id="JAGFPW010000005">
    <property type="protein sequence ID" value="MBO3794199.1"/>
    <property type="molecule type" value="Genomic_DNA"/>
</dbReference>
<reference evidence="1" key="1">
    <citation type="submission" date="2021-03" db="EMBL/GenBank/DDBJ databases">
        <title>Isolation of Bacillus subtilis from fermented food sample.</title>
        <authorList>
            <person name="Lakshmanan V."/>
            <person name="Athira K."/>
            <person name="Rajagopal K."/>
        </authorList>
    </citation>
    <scope>NUCLEOTIDE SEQUENCE</scope>
    <source>
        <strain evidence="1">S1</strain>
    </source>
</reference>
<dbReference type="RefSeq" id="WP_163190098.1">
    <property type="nucleotide sequence ID" value="NZ_JAGFPW010000005.1"/>
</dbReference>
<evidence type="ECO:0000313" key="1">
    <source>
        <dbReference type="EMBL" id="MBO3794199.1"/>
    </source>
</evidence>
<accession>A0A8I1WEG2</accession>
<proteinExistence type="predicted"/>
<organism evidence="1 2">
    <name type="scientific">Bacillus subtilis</name>
    <dbReference type="NCBI Taxonomy" id="1423"/>
    <lineage>
        <taxon>Bacteria</taxon>
        <taxon>Bacillati</taxon>
        <taxon>Bacillota</taxon>
        <taxon>Bacilli</taxon>
        <taxon>Bacillales</taxon>
        <taxon>Bacillaceae</taxon>
        <taxon>Bacillus</taxon>
    </lineage>
</organism>
<gene>
    <name evidence="1" type="ORF">J5227_07735</name>
</gene>
<evidence type="ECO:0000313" key="2">
    <source>
        <dbReference type="Proteomes" id="UP000665181"/>
    </source>
</evidence>